<keyword evidence="2" id="KW-0808">Transferase</keyword>
<proteinExistence type="inferred from homology"/>
<evidence type="ECO:0000256" key="4">
    <source>
        <dbReference type="ARBA" id="ARBA00022840"/>
    </source>
</evidence>
<keyword evidence="7" id="KW-1185">Reference proteome</keyword>
<name>A0A1L0AWH0_9ASCO</name>
<dbReference type="PANTHER" id="PTHR43851:SF3">
    <property type="entry name" value="COENZYME Q8"/>
    <property type="match status" value="1"/>
</dbReference>
<dbReference type="InterPro" id="IPR051409">
    <property type="entry name" value="Atypical_kinase_ADCK"/>
</dbReference>
<dbReference type="GO" id="GO:0005759">
    <property type="term" value="C:mitochondrial matrix"/>
    <property type="evidence" value="ECO:0007669"/>
    <property type="project" value="EnsemblFungi"/>
</dbReference>
<dbReference type="OrthoDB" id="201153at2759"/>
<dbReference type="EMBL" id="FQNF01000008">
    <property type="protein sequence ID" value="SGZ38464.1"/>
    <property type="molecule type" value="Genomic_DNA"/>
</dbReference>
<dbReference type="AlphaFoldDB" id="A0A1L0AWH0"/>
<keyword evidence="6" id="KW-0418">Kinase</keyword>
<dbReference type="PANTHER" id="PTHR43851">
    <property type="match status" value="1"/>
</dbReference>
<evidence type="ECO:0000256" key="1">
    <source>
        <dbReference type="ARBA" id="ARBA00009670"/>
    </source>
</evidence>
<keyword evidence="4" id="KW-0067">ATP-binding</keyword>
<keyword evidence="3" id="KW-0547">Nucleotide-binding</keyword>
<dbReference type="GO" id="GO:0004672">
    <property type="term" value="F:protein kinase activity"/>
    <property type="evidence" value="ECO:0007669"/>
    <property type="project" value="EnsemblFungi"/>
</dbReference>
<dbReference type="GO" id="GO:0006744">
    <property type="term" value="P:ubiquinone biosynthetic process"/>
    <property type="evidence" value="ECO:0007669"/>
    <property type="project" value="EnsemblFungi"/>
</dbReference>
<evidence type="ECO:0000256" key="2">
    <source>
        <dbReference type="ARBA" id="ARBA00022679"/>
    </source>
</evidence>
<evidence type="ECO:0000259" key="5">
    <source>
        <dbReference type="Pfam" id="PF03109"/>
    </source>
</evidence>
<dbReference type="Pfam" id="PF03109">
    <property type="entry name" value="ABC1"/>
    <property type="match status" value="1"/>
</dbReference>
<dbReference type="VEuPathDB" id="FungiDB:HGUI_00664"/>
<accession>A0A1L0AWH0</accession>
<evidence type="ECO:0000256" key="3">
    <source>
        <dbReference type="ARBA" id="ARBA00022741"/>
    </source>
</evidence>
<dbReference type="Proteomes" id="UP000183365">
    <property type="component" value="Unassembled WGS sequence"/>
</dbReference>
<comment type="similarity">
    <text evidence="1">Belongs to the protein kinase superfamily. ADCK protein kinase family.</text>
</comment>
<dbReference type="CDD" id="cd13970">
    <property type="entry name" value="ABC1_ADCK3"/>
    <property type="match status" value="1"/>
</dbReference>
<evidence type="ECO:0000313" key="7">
    <source>
        <dbReference type="Proteomes" id="UP000183365"/>
    </source>
</evidence>
<dbReference type="InterPro" id="IPR034646">
    <property type="entry name" value="ADCK3_dom"/>
</dbReference>
<reference evidence="7" key="1">
    <citation type="submission" date="2016-11" db="EMBL/GenBank/DDBJ databases">
        <authorList>
            <person name="Guldener U."/>
        </authorList>
    </citation>
    <scope>NUCLEOTIDE SEQUENCE [LARGE SCALE GENOMIC DNA]</scope>
</reference>
<sequence length="520" mass="60079">MLGKDIFKLYSKFNSLFETLQYASKSQPSAEFQKKFGTQSELFIKLIQDELKGLTSDPAWNQAKLLSEKVKREQKLKQTGNLKEHNVNIGAKRSFSTYSRLHQENNNKDQVSAFQGAKQMYKGQKPTMKSLIFTEENITKIAKKFRRMRGAALKVGQMLSFQDEKVLPNDLFKILQKVQSESYIIPRQHFDKLMVKQFNSKHWDSEKFQSFDKMPIASASIGQVHFATLPNNEKVAVKVQFPGVKECIDSDLNSLVMFLTASSLLPKGLFLEKTIENARTELGWECDYNREANCIDRFGALLKDDPVFKVPKVYKELTTDMVLTMERMDGLEIMKYAESASQEWKDFVCTEIMRLCLQEIAQHRYMQTDPNWANFLYNEKTNKIELIDFGATREYPEEFIYNYRNLLTSAVKKDRTKCQEYSETLGYLLGLESQQMVDAHVDSVLVLGEPFAQPGLFDFKNQTVTDRIRGNISVMINERLTPPPEETYSLHRKFSGVFLLCAKMGAKVPCHDLFQKYFAI</sequence>
<dbReference type="InterPro" id="IPR004147">
    <property type="entry name" value="ABC1_dom"/>
</dbReference>
<evidence type="ECO:0000313" key="6">
    <source>
        <dbReference type="EMBL" id="SGZ38464.1"/>
    </source>
</evidence>
<dbReference type="GO" id="GO:0005524">
    <property type="term" value="F:ATP binding"/>
    <property type="evidence" value="ECO:0007669"/>
    <property type="project" value="UniProtKB-KW"/>
</dbReference>
<dbReference type="InterPro" id="IPR011009">
    <property type="entry name" value="Kinase-like_dom_sf"/>
</dbReference>
<protein>
    <submittedName>
        <fullName evidence="6">Related to Probable serine/threonine-protein kinase COQ8, mitochondrial</fullName>
    </submittedName>
</protein>
<organism evidence="6 7">
    <name type="scientific">Hanseniaspora guilliermondii</name>
    <dbReference type="NCBI Taxonomy" id="56406"/>
    <lineage>
        <taxon>Eukaryota</taxon>
        <taxon>Fungi</taxon>
        <taxon>Dikarya</taxon>
        <taxon>Ascomycota</taxon>
        <taxon>Saccharomycotina</taxon>
        <taxon>Saccharomycetes</taxon>
        <taxon>Saccharomycodales</taxon>
        <taxon>Saccharomycodaceae</taxon>
        <taxon>Hanseniaspora</taxon>
    </lineage>
</organism>
<dbReference type="SUPFAM" id="SSF56112">
    <property type="entry name" value="Protein kinase-like (PK-like)"/>
    <property type="match status" value="1"/>
</dbReference>
<gene>
    <name evidence="6" type="ORF">HGUI_00664</name>
</gene>
<dbReference type="GO" id="GO:0016887">
    <property type="term" value="F:ATP hydrolysis activity"/>
    <property type="evidence" value="ECO:0007669"/>
    <property type="project" value="EnsemblFungi"/>
</dbReference>
<dbReference type="GO" id="GO:0008289">
    <property type="term" value="F:lipid binding"/>
    <property type="evidence" value="ECO:0007669"/>
    <property type="project" value="EnsemblFungi"/>
</dbReference>
<feature type="domain" description="ABC1 atypical kinase-like" evidence="5">
    <location>
        <begin position="178"/>
        <end position="421"/>
    </location>
</feature>